<sequence>MFLDRYRTTAEIERVLWTPFPVDNTSSRTVCVVDLLNDNCPSQLICHEVVMLSLTNLWKHGPARENFARATGLSHRYDTVCTPRILHAMDLSAHLAYFGLLVSYVMHPPSQPVISHDGLEHVGPREILLMLLAASALTRPRLLFNIPFAITLLLFLASLPAVPFAGTFSFSVLLLCFAFHAFQLHFPGVPSPLFLLTVHHSLPFGGFLASGFVNIVYPLLLYFAPIGFLATYWLSLALADTFFMPPSSHFSPTPIETRTTVLMMFFAMCFAVFCSLFIFVVQGRALDDNKVTPWDIYSPRIGRDARVSFLRATIAYGRAPYTFPAPFSLLQMVLVTGPSFVLGRLGFRLPFARAERLLWRILVGPVGLLFALVMLPLP</sequence>
<feature type="transmembrane region" description="Helical" evidence="1">
    <location>
        <begin position="357"/>
        <end position="377"/>
    </location>
</feature>
<keyword evidence="1" id="KW-0472">Membrane</keyword>
<dbReference type="AlphaFoldDB" id="A0AAD7FJ63"/>
<organism evidence="2 3">
    <name type="scientific">Roridomyces roridus</name>
    <dbReference type="NCBI Taxonomy" id="1738132"/>
    <lineage>
        <taxon>Eukaryota</taxon>
        <taxon>Fungi</taxon>
        <taxon>Dikarya</taxon>
        <taxon>Basidiomycota</taxon>
        <taxon>Agaricomycotina</taxon>
        <taxon>Agaricomycetes</taxon>
        <taxon>Agaricomycetidae</taxon>
        <taxon>Agaricales</taxon>
        <taxon>Marasmiineae</taxon>
        <taxon>Mycenaceae</taxon>
        <taxon>Roridomyces</taxon>
    </lineage>
</organism>
<keyword evidence="3" id="KW-1185">Reference proteome</keyword>
<keyword evidence="1" id="KW-1133">Transmembrane helix</keyword>
<evidence type="ECO:0000313" key="2">
    <source>
        <dbReference type="EMBL" id="KAJ7623419.1"/>
    </source>
</evidence>
<feature type="transmembrane region" description="Helical" evidence="1">
    <location>
        <begin position="219"/>
        <end position="239"/>
    </location>
</feature>
<protein>
    <submittedName>
        <fullName evidence="2">Uncharacterized protein</fullName>
    </submittedName>
</protein>
<proteinExistence type="predicted"/>
<keyword evidence="1" id="KW-0812">Transmembrane</keyword>
<name>A0AAD7FJ63_9AGAR</name>
<feature type="transmembrane region" description="Helical" evidence="1">
    <location>
        <begin position="193"/>
        <end position="213"/>
    </location>
</feature>
<gene>
    <name evidence="2" type="ORF">FB45DRAFT_752107</name>
</gene>
<evidence type="ECO:0000313" key="3">
    <source>
        <dbReference type="Proteomes" id="UP001221142"/>
    </source>
</evidence>
<dbReference type="Proteomes" id="UP001221142">
    <property type="component" value="Unassembled WGS sequence"/>
</dbReference>
<feature type="transmembrane region" description="Helical" evidence="1">
    <location>
        <begin position="260"/>
        <end position="281"/>
    </location>
</feature>
<reference evidence="2" key="1">
    <citation type="submission" date="2023-03" db="EMBL/GenBank/DDBJ databases">
        <title>Massive genome expansion in bonnet fungi (Mycena s.s.) driven by repeated elements and novel gene families across ecological guilds.</title>
        <authorList>
            <consortium name="Lawrence Berkeley National Laboratory"/>
            <person name="Harder C.B."/>
            <person name="Miyauchi S."/>
            <person name="Viragh M."/>
            <person name="Kuo A."/>
            <person name="Thoen E."/>
            <person name="Andreopoulos B."/>
            <person name="Lu D."/>
            <person name="Skrede I."/>
            <person name="Drula E."/>
            <person name="Henrissat B."/>
            <person name="Morin E."/>
            <person name="Kohler A."/>
            <person name="Barry K."/>
            <person name="LaButti K."/>
            <person name="Morin E."/>
            <person name="Salamov A."/>
            <person name="Lipzen A."/>
            <person name="Mereny Z."/>
            <person name="Hegedus B."/>
            <person name="Baldrian P."/>
            <person name="Stursova M."/>
            <person name="Weitz H."/>
            <person name="Taylor A."/>
            <person name="Grigoriev I.V."/>
            <person name="Nagy L.G."/>
            <person name="Martin F."/>
            <person name="Kauserud H."/>
        </authorList>
    </citation>
    <scope>NUCLEOTIDE SEQUENCE</scope>
    <source>
        <strain evidence="2">9284</strain>
    </source>
</reference>
<evidence type="ECO:0000256" key="1">
    <source>
        <dbReference type="SAM" id="Phobius"/>
    </source>
</evidence>
<accession>A0AAD7FJ63</accession>
<dbReference type="EMBL" id="JARKIF010000014">
    <property type="protein sequence ID" value="KAJ7623419.1"/>
    <property type="molecule type" value="Genomic_DNA"/>
</dbReference>
<feature type="transmembrane region" description="Helical" evidence="1">
    <location>
        <begin position="142"/>
        <end position="162"/>
    </location>
</feature>
<comment type="caution">
    <text evidence="2">The sequence shown here is derived from an EMBL/GenBank/DDBJ whole genome shotgun (WGS) entry which is preliminary data.</text>
</comment>